<gene>
    <name evidence="1" type="ORF">H9Q81_01275</name>
</gene>
<accession>A0A7G9GXG8</accession>
<proteinExistence type="predicted"/>
<dbReference type="AlphaFoldDB" id="A0A7G9GXG8"/>
<dbReference type="Proteomes" id="UP000515913">
    <property type="component" value="Chromosome"/>
</dbReference>
<reference evidence="1 2" key="1">
    <citation type="submission" date="2020-08" db="EMBL/GenBank/DDBJ databases">
        <authorList>
            <person name="Liu C."/>
            <person name="Sun Q."/>
        </authorList>
    </citation>
    <scope>NUCLEOTIDE SEQUENCE [LARGE SCALE GENOMIC DNA]</scope>
    <source>
        <strain evidence="1 2">NSJ-57</strain>
    </source>
</reference>
<organism evidence="1 2">
    <name type="scientific">Fusobacterium hominis</name>
    <dbReference type="NCBI Taxonomy" id="2764326"/>
    <lineage>
        <taxon>Bacteria</taxon>
        <taxon>Fusobacteriati</taxon>
        <taxon>Fusobacteriota</taxon>
        <taxon>Fusobacteriia</taxon>
        <taxon>Fusobacteriales</taxon>
        <taxon>Fusobacteriaceae</taxon>
        <taxon>Fusobacterium</taxon>
    </lineage>
</organism>
<dbReference type="RefSeq" id="WP_187422966.1">
    <property type="nucleotide sequence ID" value="NZ_CP060637.1"/>
</dbReference>
<dbReference type="EMBL" id="CP060637">
    <property type="protein sequence ID" value="QNM15500.1"/>
    <property type="molecule type" value="Genomic_DNA"/>
</dbReference>
<dbReference type="KEGG" id="fho:H9Q81_01275"/>
<evidence type="ECO:0000313" key="1">
    <source>
        <dbReference type="EMBL" id="QNM15500.1"/>
    </source>
</evidence>
<name>A0A7G9GXG8_9FUSO</name>
<protein>
    <submittedName>
        <fullName evidence="1">Uncharacterized protein</fullName>
    </submittedName>
</protein>
<sequence length="65" mass="7676">MYLITVYDTKTKKIKDETFKIVLDKITTTSLTSLKIYKKLFMKKFAGKDIVTRQRTSKGWIEINI</sequence>
<evidence type="ECO:0000313" key="2">
    <source>
        <dbReference type="Proteomes" id="UP000515913"/>
    </source>
</evidence>
<keyword evidence="2" id="KW-1185">Reference proteome</keyword>